<dbReference type="InterPro" id="IPR000674">
    <property type="entry name" value="Ald_Oxase/Xan_DH_a/b"/>
</dbReference>
<dbReference type="SMART" id="SM01008">
    <property type="entry name" value="Ald_Xan_dh_C"/>
    <property type="match status" value="1"/>
</dbReference>
<accession>A0ABP6Z7X1</accession>
<dbReference type="Pfam" id="PF01315">
    <property type="entry name" value="Ald_Xan_dh_C"/>
    <property type="match status" value="1"/>
</dbReference>
<feature type="domain" description="Aldehyde oxidase/xanthine dehydrogenase a/b hammerhead" evidence="3">
    <location>
        <begin position="15"/>
        <end position="129"/>
    </location>
</feature>
<evidence type="ECO:0000313" key="5">
    <source>
        <dbReference type="Proteomes" id="UP001501222"/>
    </source>
</evidence>
<evidence type="ECO:0000256" key="2">
    <source>
        <dbReference type="ARBA" id="ARBA00023002"/>
    </source>
</evidence>
<dbReference type="SUPFAM" id="SSF56003">
    <property type="entry name" value="Molybdenum cofactor-binding domain"/>
    <property type="match status" value="1"/>
</dbReference>
<evidence type="ECO:0000259" key="3">
    <source>
        <dbReference type="SMART" id="SM01008"/>
    </source>
</evidence>
<keyword evidence="1" id="KW-0500">Molybdenum</keyword>
<dbReference type="Gene3D" id="3.30.365.10">
    <property type="entry name" value="Aldehyde oxidase/xanthine dehydrogenase, molybdopterin binding domain"/>
    <property type="match status" value="4"/>
</dbReference>
<dbReference type="Pfam" id="PF02738">
    <property type="entry name" value="MoCoBD_1"/>
    <property type="match status" value="1"/>
</dbReference>
<dbReference type="InterPro" id="IPR008274">
    <property type="entry name" value="AldOxase/xan_DH_MoCoBD1"/>
</dbReference>
<proteinExistence type="predicted"/>
<reference evidence="5" key="1">
    <citation type="journal article" date="2019" name="Int. J. Syst. Evol. Microbiol.">
        <title>The Global Catalogue of Microorganisms (GCM) 10K type strain sequencing project: providing services to taxonomists for standard genome sequencing and annotation.</title>
        <authorList>
            <consortium name="The Broad Institute Genomics Platform"/>
            <consortium name="The Broad Institute Genome Sequencing Center for Infectious Disease"/>
            <person name="Wu L."/>
            <person name="Ma J."/>
        </authorList>
    </citation>
    <scope>NUCLEOTIDE SEQUENCE [LARGE SCALE GENOMIC DNA]</scope>
    <source>
        <strain evidence="5">JCM 16928</strain>
    </source>
</reference>
<dbReference type="RefSeq" id="WP_344850610.1">
    <property type="nucleotide sequence ID" value="NZ_BAABAA010000030.1"/>
</dbReference>
<dbReference type="EMBL" id="BAABAA010000030">
    <property type="protein sequence ID" value="GAA3600600.1"/>
    <property type="molecule type" value="Genomic_DNA"/>
</dbReference>
<keyword evidence="2" id="KW-0560">Oxidoreductase</keyword>
<organism evidence="4 5">
    <name type="scientific">Kribbella ginsengisoli</name>
    <dbReference type="NCBI Taxonomy" id="363865"/>
    <lineage>
        <taxon>Bacteria</taxon>
        <taxon>Bacillati</taxon>
        <taxon>Actinomycetota</taxon>
        <taxon>Actinomycetes</taxon>
        <taxon>Propionibacteriales</taxon>
        <taxon>Kribbellaceae</taxon>
        <taxon>Kribbella</taxon>
    </lineage>
</organism>
<dbReference type="InterPro" id="IPR016208">
    <property type="entry name" value="Ald_Oxase/xanthine_DH-like"/>
</dbReference>
<evidence type="ECO:0000313" key="4">
    <source>
        <dbReference type="EMBL" id="GAA3600600.1"/>
    </source>
</evidence>
<protein>
    <submittedName>
        <fullName evidence="4">Molybdopterin-dependent oxidoreductase</fullName>
    </submittedName>
</protein>
<gene>
    <name evidence="4" type="ORF">GCM10022235_85710</name>
</gene>
<dbReference type="InterPro" id="IPR036856">
    <property type="entry name" value="Ald_Oxase/Xan_DH_a/b_sf"/>
</dbReference>
<name>A0ABP6Z7X1_9ACTN</name>
<dbReference type="Pfam" id="PF20256">
    <property type="entry name" value="MoCoBD_2"/>
    <property type="match status" value="1"/>
</dbReference>
<dbReference type="PANTHER" id="PTHR11908:SF132">
    <property type="entry name" value="ALDEHYDE OXIDASE 1-RELATED"/>
    <property type="match status" value="1"/>
</dbReference>
<dbReference type="InterPro" id="IPR046867">
    <property type="entry name" value="AldOxase/xan_DH_MoCoBD2"/>
</dbReference>
<dbReference type="InterPro" id="IPR037165">
    <property type="entry name" value="AldOxase/xan_DH_Mopterin-bd_sf"/>
</dbReference>
<comment type="caution">
    <text evidence="4">The sequence shown here is derived from an EMBL/GenBank/DDBJ whole genome shotgun (WGS) entry which is preliminary data.</text>
</comment>
<evidence type="ECO:0000256" key="1">
    <source>
        <dbReference type="ARBA" id="ARBA00022505"/>
    </source>
</evidence>
<dbReference type="Proteomes" id="UP001501222">
    <property type="component" value="Unassembled WGS sequence"/>
</dbReference>
<keyword evidence="5" id="KW-1185">Reference proteome</keyword>
<dbReference type="Gene3D" id="3.90.1170.50">
    <property type="entry name" value="Aldehyde oxidase/xanthine dehydrogenase, a/b hammerhead"/>
    <property type="match status" value="1"/>
</dbReference>
<dbReference type="PANTHER" id="PTHR11908">
    <property type="entry name" value="XANTHINE DEHYDROGENASE"/>
    <property type="match status" value="1"/>
</dbReference>
<sequence>MSFPLWRQSADRFLNGAGTYLPDIKISGLKHVAFARSKCAHGRILQVDIATARAMPGVHAVLTGADLAHRLCPMSHRLPTPPFQPLTWSLLATDKVRYIGDPIAVVVADDPYLAVDAAELVHATYEELASVEDAQMASAPDAPLLFEEWGTNIFASLDYEHGDVEARLRASAGVVHERFEHHRMCGFPLEGNGICAFVEPSGRLIVHASTQFASQLQTVLADITGMRLADIRVVVPDVGGGFGLKQHVVREELLVAALPLIVSCPVRWIRGLDETVENSIHARRQYHEVRAGYDADGRITALQLGILADVGDPVLYFSGVGPAIVTASSLPGAYAVPAYSYQVKAVATNTVPVGGFRGFGQPQALFTMERTLDLIARRIGKSPVDIRRINLIPDQPRPFLSPTGSAYDVGSVRAQFERAILAASELMETDRDGDAGVCSGIGFSCFVEPTAPDLHSFAGRWGAYEMVQVTMQADGHVVAAVGTKDIGQGSASAYARIIAEELTVDPAAVVIRDGDTDALPIGLGTLASRSLVLTGAALRDAARQLRTKLLAIAAHELMTPIESMTLREGSCRSDDGRGIMLREIAEIAYLFPFRLPEGVPPGLTSVGSFHARNADPFPSANGRINPGATYASQATVARVRVDPVSGTVHVTDIVVVYDCGNVVDRLAVQGQIQGSFAQGISAVLFEVQRYRDGRPAALDDYSVARMPDIPRVRAIAMGAPSTMPGGSRGVGQIGTIMAPAAIANAIDDALRAYGVVVRQSELTPSSIRRLCAPAANATK</sequence>
<dbReference type="SUPFAM" id="SSF54665">
    <property type="entry name" value="CO dehydrogenase molybdoprotein N-domain-like"/>
    <property type="match status" value="1"/>
</dbReference>